<dbReference type="OrthoDB" id="4220916at2"/>
<dbReference type="KEGG" id="sact:DMT42_04425"/>
<protein>
    <submittedName>
        <fullName evidence="1">Uncharacterized protein</fullName>
    </submittedName>
</protein>
<accession>A0A2U9PCH0</accession>
<evidence type="ECO:0000313" key="1">
    <source>
        <dbReference type="EMBL" id="AWT47456.1"/>
    </source>
</evidence>
<sequence>MWGTAPSGALGPLDITYGSDSDNRQGKWNGHEFTATLPLDEEALYYSVTAQLQGSGDINCSVTIDGETEKGHASGGYNICTAQANAGLLGGWD</sequence>
<reference evidence="1 2" key="1">
    <citation type="submission" date="2018-06" db="EMBL/GenBank/DDBJ databases">
        <title>The complete genome sequence of a nosiheptide producer Streptomyces actuosus ATCC 25421: deducing the ability of producing a new class III lantibiotics.</title>
        <authorList>
            <person name="Liu W."/>
            <person name="Sun F."/>
            <person name="Hu Y."/>
        </authorList>
    </citation>
    <scope>NUCLEOTIDE SEQUENCE [LARGE SCALE GENOMIC DNA]</scope>
    <source>
        <strain evidence="1 2">ATCC 25421</strain>
    </source>
</reference>
<keyword evidence="2" id="KW-1185">Reference proteome</keyword>
<dbReference type="AlphaFoldDB" id="A0A2U9PCH0"/>
<proteinExistence type="predicted"/>
<gene>
    <name evidence="1" type="ORF">DMT42_04425</name>
</gene>
<organism evidence="1 2">
    <name type="scientific">Streptomyces actuosus</name>
    <dbReference type="NCBI Taxonomy" id="1885"/>
    <lineage>
        <taxon>Bacteria</taxon>
        <taxon>Bacillati</taxon>
        <taxon>Actinomycetota</taxon>
        <taxon>Actinomycetes</taxon>
        <taxon>Kitasatosporales</taxon>
        <taxon>Streptomycetaceae</taxon>
        <taxon>Streptomyces</taxon>
    </lineage>
</organism>
<dbReference type="Gene3D" id="2.60.40.2880">
    <property type="entry name" value="MmpS1-5, C-terminal soluble domain"/>
    <property type="match status" value="1"/>
</dbReference>
<dbReference type="EMBL" id="CP029788">
    <property type="protein sequence ID" value="AWT47456.1"/>
    <property type="molecule type" value="Genomic_DNA"/>
</dbReference>
<evidence type="ECO:0000313" key="2">
    <source>
        <dbReference type="Proteomes" id="UP000247634"/>
    </source>
</evidence>
<dbReference type="InterPro" id="IPR038468">
    <property type="entry name" value="MmpS_C"/>
</dbReference>
<name>A0A2U9PCH0_STRAS</name>
<dbReference type="Proteomes" id="UP000247634">
    <property type="component" value="Chromosome"/>
</dbReference>